<proteinExistence type="predicted"/>
<dbReference type="EMBL" id="CP032116">
    <property type="protein sequence ID" value="AXX83456.1"/>
    <property type="molecule type" value="Genomic_DNA"/>
</dbReference>
<keyword evidence="2" id="KW-0614">Plasmid</keyword>
<reference evidence="2" key="1">
    <citation type="submission" date="2018-09" db="EMBL/GenBank/DDBJ databases">
        <title>Resistance of ancient and modern Acinetobacter lwoffii strains to heavy metals and arsenic revealed by genome analysis.</title>
        <authorList>
            <person name="Mindlin S."/>
            <person name="Petrenko A."/>
            <person name="Kurakov A."/>
            <person name="Beletsky A."/>
            <person name="Mardanov A."/>
            <person name="Petrova M."/>
        </authorList>
    </citation>
    <scope>NUCLEOTIDE SEQUENCE</scope>
    <source>
        <strain evidence="2">ED23-35</strain>
        <plasmid evidence="2">pALWED1.7</plasmid>
    </source>
</reference>
<gene>
    <name evidence="2" type="ORF">ABWED_E0002</name>
</gene>
<evidence type="ECO:0000313" key="2">
    <source>
        <dbReference type="EMBL" id="AXX83456.1"/>
    </source>
</evidence>
<dbReference type="AlphaFoldDB" id="A0A385H6D1"/>
<keyword evidence="1" id="KW-0472">Membrane</keyword>
<sequence length="51" mass="5955">MQLKQVLGKIKDITFGVFAAPLLIIIMLWASVLDQRAFKKERNRKKEQDKP</sequence>
<feature type="transmembrane region" description="Helical" evidence="1">
    <location>
        <begin position="13"/>
        <end position="33"/>
    </location>
</feature>
<organism evidence="2">
    <name type="scientific">Acinetobacter lwoffii</name>
    <dbReference type="NCBI Taxonomy" id="28090"/>
    <lineage>
        <taxon>Bacteria</taxon>
        <taxon>Pseudomonadati</taxon>
        <taxon>Pseudomonadota</taxon>
        <taxon>Gammaproteobacteria</taxon>
        <taxon>Moraxellales</taxon>
        <taxon>Moraxellaceae</taxon>
        <taxon>Acinetobacter</taxon>
    </lineage>
</organism>
<protein>
    <submittedName>
        <fullName evidence="2">Uncharacterized protein</fullName>
    </submittedName>
</protein>
<keyword evidence="1" id="KW-1133">Transmembrane helix</keyword>
<keyword evidence="1" id="KW-0812">Transmembrane</keyword>
<geneLocation type="plasmid" evidence="2">
    <name>pALWED1.7</name>
</geneLocation>
<name>A0A385H6D1_ACILW</name>
<dbReference type="RefSeq" id="WP_171770275.1">
    <property type="nucleotide sequence ID" value="NZ_CP032116.1"/>
</dbReference>
<evidence type="ECO:0000256" key="1">
    <source>
        <dbReference type="SAM" id="Phobius"/>
    </source>
</evidence>
<accession>A0A385H6D1</accession>